<dbReference type="PANTHER" id="PTHR14222">
    <property type="entry name" value="CONDENSIN"/>
    <property type="match status" value="1"/>
</dbReference>
<feature type="compositionally biased region" description="Basic residues" evidence="7">
    <location>
        <begin position="139"/>
        <end position="150"/>
    </location>
</feature>
<feature type="region of interest" description="Disordered" evidence="7">
    <location>
        <begin position="128"/>
        <end position="153"/>
    </location>
</feature>
<sequence>MEETLIPRIISDLGALRVSNPQTPISESTLSDLETLIRNTNSGNDLENEVVENLFDELSSRKVSPSVLVDAIARAMDLAQTNSRLSILACKVYLSLILCENAPVFTLFTPMAFHSLLHSVRRFLKNPKGVSGEGSSGGSRKRKGGKGRARKSPDEVVQSAFDVKELFSVLKSLERVLGLVHLDRFSDCLKSLIQTVAEMPVLAVELCLNTATYDRLTELCSKILCEVLKAEHGDQSNSAAEVLKSLSLPILLHKSPARTFSLGFVRNTMMNLAREAESVKKAVVNFPRYLMQRAPERSEPRAMAVDSVMEIVQAMELTDQLAFVEYVLKMSQGKMSTLRVLAVDLMSSLMASIKDPLGVEEDEVPSSWGAKCLEALFERCSDVSVGIRARALSNLANIAGVLSSCGRTRDALKELIGLGCSRHERIEGRLSDLLRMRCMDEKAAVRKASLLLISKLTTLQGGAFDEALLKTMGMACSDPLVSIRKAAVSALSEAFRASTDRSVTMEWLHSVPRLIADNESSIQEECENLFLELVLDRISRAASDNHSPDLLLQKESTIKGKYLEGEMEKLFPGGVLSLLKDICNSGVMPWVKKICTSLGKKKRLKPRIATAVWNIIKTSEFVWLSHSMPIEKWTAPAGAWFLLAEVSAFVPKAVDWEFLHHHWQLIDKIVVKSKIAFVRGEDSYEAEMGLETNSVAWAGDRVFLLQTISSVSVELTPEAAAELAHNLLKKIEEFSMHPTEINAHVKALRTLCKRKALNPDEADALVVKWVLNLLAKASKIIEKYISGGTESINNGSLTPATYVSIDKKKAKALPMAINAVYTVGCLVIVCPTVDLSAIVPVLYSIITSGKSNPKLNKLPGPRIPLKQTSPSLYIQAWLAMGKICLADVQYAKTYIPLFVQELENSDNASLRNNLVATMADFCVRHTALVDCYISRITKCLQDPCELVRRQTFILLSRLLQRDYVKWRGVLFLRFLLSLVDDSEKIRHLADFLFGNILKVKAPLLAYNSFVEAVYVLNDCHMHSGHNDKKSSKSDSRLSSIKGNDEKARSKRMHIYTSLLKQMAPEHLLATFAKVCAEILASASDGMLNINDVSGQSVLQDAFQILSCKEIRITSIRGSSSDAAEMDEEIVDGTAASKGRSITQAIKKGLIQNTVPIFIELKRLLESNNSPLTGSLMECLRVLLKDYKNEIDEILVADKQLQKELIYDMQKYEAAKARSAAAAATQGQTSNPFRSPPAASNRKLGMSNAKVASAVADVVAAARARSVLKEVNRGVGTPPVNSMSLPRLKSASHSRMETDRRADVIASLRRRQNFDEV</sequence>
<dbReference type="InterPro" id="IPR011989">
    <property type="entry name" value="ARM-like"/>
</dbReference>
<keyword evidence="4" id="KW-0226">DNA condensation</keyword>
<dbReference type="InterPro" id="IPR032682">
    <property type="entry name" value="Cnd1_C"/>
</dbReference>
<dbReference type="SUPFAM" id="SSF48371">
    <property type="entry name" value="ARM repeat"/>
    <property type="match status" value="1"/>
</dbReference>
<organism evidence="9 10">
    <name type="scientific">Kalanchoe fedtschenkoi</name>
    <name type="common">Lavender scallops</name>
    <name type="synonym">South American air plant</name>
    <dbReference type="NCBI Taxonomy" id="63787"/>
    <lineage>
        <taxon>Eukaryota</taxon>
        <taxon>Viridiplantae</taxon>
        <taxon>Streptophyta</taxon>
        <taxon>Embryophyta</taxon>
        <taxon>Tracheophyta</taxon>
        <taxon>Spermatophyta</taxon>
        <taxon>Magnoliopsida</taxon>
        <taxon>eudicotyledons</taxon>
        <taxon>Gunneridae</taxon>
        <taxon>Pentapetalae</taxon>
        <taxon>Saxifragales</taxon>
        <taxon>Crassulaceae</taxon>
        <taxon>Kalanchoe</taxon>
    </lineage>
</organism>
<dbReference type="GO" id="GO:0000791">
    <property type="term" value="C:euchromatin"/>
    <property type="evidence" value="ECO:0007669"/>
    <property type="project" value="EnsemblPlants"/>
</dbReference>
<dbReference type="GO" id="GO:0000796">
    <property type="term" value="C:condensin complex"/>
    <property type="evidence" value="ECO:0007669"/>
    <property type="project" value="TreeGrafter"/>
</dbReference>
<comment type="subcellular location">
    <subcellularLocation>
        <location evidence="1">Nucleus</location>
    </subcellularLocation>
</comment>
<feature type="region of interest" description="Disordered" evidence="7">
    <location>
        <begin position="1024"/>
        <end position="1045"/>
    </location>
</feature>
<keyword evidence="5" id="KW-0539">Nucleus</keyword>
<dbReference type="Gene3D" id="1.25.10.10">
    <property type="entry name" value="Leucine-rich Repeat Variant"/>
    <property type="match status" value="1"/>
</dbReference>
<evidence type="ECO:0000313" key="10">
    <source>
        <dbReference type="Proteomes" id="UP000594263"/>
    </source>
</evidence>
<evidence type="ECO:0000313" key="9">
    <source>
        <dbReference type="EnsemblPlants" id="Kaladp0069s0030.1.v1.1"/>
    </source>
</evidence>
<evidence type="ECO:0000256" key="2">
    <source>
        <dbReference type="ARBA" id="ARBA00022618"/>
    </source>
</evidence>
<dbReference type="OMA" id="RWAGQIM"/>
<dbReference type="Proteomes" id="UP000594263">
    <property type="component" value="Unplaced"/>
</dbReference>
<dbReference type="Gramene" id="Kaladp0069s0030.1.v1.1">
    <property type="protein sequence ID" value="Kaladp0069s0030.1.v1.1"/>
    <property type="gene ID" value="Kaladp0069s0030.v1.1"/>
</dbReference>
<evidence type="ECO:0000256" key="3">
    <source>
        <dbReference type="ARBA" id="ARBA00022776"/>
    </source>
</evidence>
<keyword evidence="10" id="KW-1185">Reference proteome</keyword>
<keyword evidence="6" id="KW-0131">Cell cycle</keyword>
<dbReference type="EnsemblPlants" id="Kaladp0069s0030.1.v1.1">
    <property type="protein sequence ID" value="Kaladp0069s0030.1.v1.1"/>
    <property type="gene ID" value="Kaladp0069s0030.v1.1"/>
</dbReference>
<feature type="compositionally biased region" description="Basic and acidic residues" evidence="7">
    <location>
        <begin position="1024"/>
        <end position="1035"/>
    </location>
</feature>
<feature type="domain" description="Condensin complex subunit 1 C-terminal" evidence="8">
    <location>
        <begin position="415"/>
        <end position="541"/>
    </location>
</feature>
<dbReference type="GO" id="GO:0042393">
    <property type="term" value="F:histone binding"/>
    <property type="evidence" value="ECO:0007669"/>
    <property type="project" value="TreeGrafter"/>
</dbReference>
<reference evidence="9" key="1">
    <citation type="submission" date="2021-01" db="UniProtKB">
        <authorList>
            <consortium name="EnsemblPlants"/>
        </authorList>
    </citation>
    <scope>IDENTIFICATION</scope>
</reference>
<dbReference type="InterPro" id="IPR026971">
    <property type="entry name" value="CND1/NCAPD3"/>
</dbReference>
<evidence type="ECO:0000256" key="4">
    <source>
        <dbReference type="ARBA" id="ARBA00023067"/>
    </source>
</evidence>
<protein>
    <recommendedName>
        <fullName evidence="8">Condensin complex subunit 1 C-terminal domain-containing protein</fullName>
    </recommendedName>
</protein>
<dbReference type="GO" id="GO:0007076">
    <property type="term" value="P:mitotic chromosome condensation"/>
    <property type="evidence" value="ECO:0007669"/>
    <property type="project" value="InterPro"/>
</dbReference>
<evidence type="ECO:0000256" key="7">
    <source>
        <dbReference type="SAM" id="MobiDB-lite"/>
    </source>
</evidence>
<feature type="region of interest" description="Disordered" evidence="7">
    <location>
        <begin position="1222"/>
        <end position="1241"/>
    </location>
</feature>
<proteinExistence type="predicted"/>
<evidence type="ECO:0000256" key="1">
    <source>
        <dbReference type="ARBA" id="ARBA00004123"/>
    </source>
</evidence>
<dbReference type="GO" id="GO:0005654">
    <property type="term" value="C:nucleoplasm"/>
    <property type="evidence" value="ECO:0007669"/>
    <property type="project" value="EnsemblPlants"/>
</dbReference>
<dbReference type="GO" id="GO:0098653">
    <property type="term" value="P:centromere clustering"/>
    <property type="evidence" value="ECO:0007669"/>
    <property type="project" value="EnsemblPlants"/>
</dbReference>
<dbReference type="GO" id="GO:0000779">
    <property type="term" value="C:condensed chromosome, centromeric region"/>
    <property type="evidence" value="ECO:0007669"/>
    <property type="project" value="TreeGrafter"/>
</dbReference>
<dbReference type="GO" id="GO:0007062">
    <property type="term" value="P:sister chromatid cohesion"/>
    <property type="evidence" value="ECO:0007669"/>
    <property type="project" value="EnsemblPlants"/>
</dbReference>
<dbReference type="GO" id="GO:0010032">
    <property type="term" value="P:meiotic chromosome condensation"/>
    <property type="evidence" value="ECO:0007669"/>
    <property type="project" value="EnsemblPlants"/>
</dbReference>
<keyword evidence="3" id="KW-0498">Mitosis</keyword>
<dbReference type="PANTHER" id="PTHR14222:SF1">
    <property type="entry name" value="CONDENSIN-2 COMPLEX SUBUNIT D3"/>
    <property type="match status" value="1"/>
</dbReference>
<dbReference type="GO" id="GO:0009556">
    <property type="term" value="P:microsporogenesis"/>
    <property type="evidence" value="ECO:0007669"/>
    <property type="project" value="EnsemblPlants"/>
</dbReference>
<dbReference type="GO" id="GO:0051301">
    <property type="term" value="P:cell division"/>
    <property type="evidence" value="ECO:0007669"/>
    <property type="project" value="UniProtKB-KW"/>
</dbReference>
<evidence type="ECO:0000259" key="8">
    <source>
        <dbReference type="Pfam" id="PF12717"/>
    </source>
</evidence>
<evidence type="ECO:0000256" key="6">
    <source>
        <dbReference type="ARBA" id="ARBA00023306"/>
    </source>
</evidence>
<evidence type="ECO:0000256" key="5">
    <source>
        <dbReference type="ARBA" id="ARBA00023242"/>
    </source>
</evidence>
<feature type="region of interest" description="Disordered" evidence="7">
    <location>
        <begin position="1272"/>
        <end position="1300"/>
    </location>
</feature>
<name>A0A7N0UIQ3_KALFE</name>
<dbReference type="GO" id="GO:0006325">
    <property type="term" value="P:chromatin organization"/>
    <property type="evidence" value="ECO:0007669"/>
    <property type="project" value="EnsemblPlants"/>
</dbReference>
<feature type="domain" description="Condensin complex subunit 1 C-terminal" evidence="8">
    <location>
        <begin position="910"/>
        <end position="1084"/>
    </location>
</feature>
<dbReference type="Pfam" id="PF12717">
    <property type="entry name" value="Cnd1"/>
    <property type="match status" value="2"/>
</dbReference>
<keyword evidence="2" id="KW-0132">Cell division</keyword>
<dbReference type="InterPro" id="IPR016024">
    <property type="entry name" value="ARM-type_fold"/>
</dbReference>
<accession>A0A7N0UIQ3</accession>